<name>A0A1F8B162_9BACT</name>
<evidence type="ECO:0000313" key="1">
    <source>
        <dbReference type="EMBL" id="OGM57479.1"/>
    </source>
</evidence>
<organism evidence="1 2">
    <name type="scientific">Candidatus Woesebacteria bacterium RIFCSPHIGHO2_12_FULL_46_16</name>
    <dbReference type="NCBI Taxonomy" id="1802513"/>
    <lineage>
        <taxon>Bacteria</taxon>
        <taxon>Candidatus Woeseibacteriota</taxon>
    </lineage>
</organism>
<evidence type="ECO:0000313" key="2">
    <source>
        <dbReference type="Proteomes" id="UP000178313"/>
    </source>
</evidence>
<reference evidence="1 2" key="1">
    <citation type="journal article" date="2016" name="Nat. Commun.">
        <title>Thousands of microbial genomes shed light on interconnected biogeochemical processes in an aquifer system.</title>
        <authorList>
            <person name="Anantharaman K."/>
            <person name="Brown C.T."/>
            <person name="Hug L.A."/>
            <person name="Sharon I."/>
            <person name="Castelle C.J."/>
            <person name="Probst A.J."/>
            <person name="Thomas B.C."/>
            <person name="Singh A."/>
            <person name="Wilkins M.J."/>
            <person name="Karaoz U."/>
            <person name="Brodie E.L."/>
            <person name="Williams K.H."/>
            <person name="Hubbard S.S."/>
            <person name="Banfield J.F."/>
        </authorList>
    </citation>
    <scope>NUCLEOTIDE SEQUENCE [LARGE SCALE GENOMIC DNA]</scope>
</reference>
<gene>
    <name evidence="1" type="ORF">A3E46_00590</name>
</gene>
<dbReference type="AlphaFoldDB" id="A0A1F8B162"/>
<dbReference type="Proteomes" id="UP000178313">
    <property type="component" value="Unassembled WGS sequence"/>
</dbReference>
<accession>A0A1F8B162</accession>
<dbReference type="EMBL" id="MGGZ01000009">
    <property type="protein sequence ID" value="OGM57479.1"/>
    <property type="molecule type" value="Genomic_DNA"/>
</dbReference>
<proteinExistence type="predicted"/>
<comment type="caution">
    <text evidence="1">The sequence shown here is derived from an EMBL/GenBank/DDBJ whole genome shotgun (WGS) entry which is preliminary data.</text>
</comment>
<protein>
    <submittedName>
        <fullName evidence="1">Uncharacterized protein</fullName>
    </submittedName>
</protein>
<sequence>MSPEVNYRGIPVGMFIETAEADEEQRGLEEIVKYGMGFSRGKVMDATSVSLQVAGQRAVFVDYLSYVVFGRIVRLSSQCPEEKKEVCISVKFAQELGGVINQNMATDKKSPFFAYSHYQFRKDVDFTQEEGRAIIEKAFNLINVDALFTQLSEMEINQIRRMGSIVIPENPKLEQKPSDFILE</sequence>